<evidence type="ECO:0000259" key="3">
    <source>
        <dbReference type="PROSITE" id="PS51231"/>
    </source>
</evidence>
<evidence type="ECO:0000313" key="5">
    <source>
        <dbReference type="EMBL" id="CAD7283650.1"/>
    </source>
</evidence>
<keyword evidence="1" id="KW-0175">Coiled coil</keyword>
<dbReference type="SUPFAM" id="SSF101447">
    <property type="entry name" value="Formin homology 2 domain (FH2 domain)"/>
    <property type="match status" value="1"/>
</dbReference>
<dbReference type="Pfam" id="PF02181">
    <property type="entry name" value="FH2"/>
    <property type="match status" value="1"/>
</dbReference>
<evidence type="ECO:0000256" key="2">
    <source>
        <dbReference type="SAM" id="MobiDB-lite"/>
    </source>
</evidence>
<evidence type="ECO:0000259" key="4">
    <source>
        <dbReference type="PROSITE" id="PS51444"/>
    </source>
</evidence>
<feature type="coiled-coil region" evidence="1">
    <location>
        <begin position="183"/>
        <end position="240"/>
    </location>
</feature>
<sequence>SNEDIILLIKNGEHDDFGAEKLRGLLKILPEMDEVEMLKSFDGDKAKLGNAEKFLLQILAVPSYKLRVESMLLKQEFASQMETLEPAINAIIGAADELKSSRRLQDILYMILIAGNFLNSGGYAGDAAGVKMTSLQKLTDIRANKPGMTLIHYIVMECEKKNKDLLKLPDEFGCLEEASKISIAQLTSDIQNLDGRVKRISQQLKNTSPPDLQSQMAQFISIAEQELDGLNLDLQALERVRIELGEFFCEDPAIFKLEDCFKIFQNFIQKFKQSIQENEKRRDQELQAELRKKLREDTTLRRRPSFGHSATLPRPSSMGSDSDSNIMDSLLSDIRSGFPRKGDKKSNVFGIDQDVITNLPATPRLVRRKFPSTGQDPVAASNLAALDSGLGTSGENPDVTPNGTMRRRRSKIHSEEEGNLMDYLRAGGVNPPDPIPERKEKRSWGGLPAEMYGSLDRSWARRNAGGVAKPRPVLAAGAFDNREIAEAEPQIAQQPAAATEQVQLPDETNANKPKAARRRAGAGWRPTVESTDVLGTMEAIEDEGSKREKSDKAAGWRKGSPDGPETPVEAQQKKMMLRRLISMGKDAEDRGISALQPCHAAWFQRGSWK</sequence>
<name>A0A7R9GIF4_9CRUS</name>
<feature type="domain" description="DAD" evidence="3">
    <location>
        <begin position="320"/>
        <end position="371"/>
    </location>
</feature>
<dbReference type="Proteomes" id="UP000678499">
    <property type="component" value="Unassembled WGS sequence"/>
</dbReference>
<feature type="non-terminal residue" evidence="5">
    <location>
        <position position="1"/>
    </location>
</feature>
<dbReference type="PROSITE" id="PS51444">
    <property type="entry name" value="FH2"/>
    <property type="match status" value="1"/>
</dbReference>
<dbReference type="PROSITE" id="PS51231">
    <property type="entry name" value="DAD"/>
    <property type="match status" value="1"/>
</dbReference>
<evidence type="ECO:0000313" key="6">
    <source>
        <dbReference type="Proteomes" id="UP000678499"/>
    </source>
</evidence>
<feature type="compositionally biased region" description="Low complexity" evidence="2">
    <location>
        <begin position="488"/>
        <end position="501"/>
    </location>
</feature>
<evidence type="ECO:0000256" key="1">
    <source>
        <dbReference type="SAM" id="Coils"/>
    </source>
</evidence>
<feature type="compositionally biased region" description="Basic and acidic residues" evidence="2">
    <location>
        <begin position="543"/>
        <end position="554"/>
    </location>
</feature>
<dbReference type="InterPro" id="IPR042201">
    <property type="entry name" value="FH2_Formin_sf"/>
</dbReference>
<feature type="region of interest" description="Disordered" evidence="2">
    <location>
        <begin position="292"/>
        <end position="323"/>
    </location>
</feature>
<keyword evidence="6" id="KW-1185">Reference proteome</keyword>
<feature type="domain" description="FH2" evidence="4">
    <location>
        <begin position="1"/>
        <end position="297"/>
    </location>
</feature>
<dbReference type="EMBL" id="CAJPEX010005792">
    <property type="protein sequence ID" value="CAG0923802.1"/>
    <property type="molecule type" value="Genomic_DNA"/>
</dbReference>
<gene>
    <name evidence="5" type="ORF">NMOB1V02_LOCUS11263</name>
</gene>
<dbReference type="InterPro" id="IPR015425">
    <property type="entry name" value="FH2_Formin"/>
</dbReference>
<protein>
    <recommendedName>
        <fullName evidence="7">FH2 domain-containing protein</fullName>
    </recommendedName>
</protein>
<feature type="region of interest" description="Disordered" evidence="2">
    <location>
        <begin position="488"/>
        <end position="572"/>
    </location>
</feature>
<dbReference type="SMART" id="SM00498">
    <property type="entry name" value="FH2"/>
    <property type="match status" value="1"/>
</dbReference>
<reference evidence="5" key="1">
    <citation type="submission" date="2020-11" db="EMBL/GenBank/DDBJ databases">
        <authorList>
            <person name="Tran Van P."/>
        </authorList>
    </citation>
    <scope>NUCLEOTIDE SEQUENCE</scope>
</reference>
<accession>A0A7R9GIF4</accession>
<dbReference type="AlphaFoldDB" id="A0A7R9GIF4"/>
<organism evidence="5">
    <name type="scientific">Notodromas monacha</name>
    <dbReference type="NCBI Taxonomy" id="399045"/>
    <lineage>
        <taxon>Eukaryota</taxon>
        <taxon>Metazoa</taxon>
        <taxon>Ecdysozoa</taxon>
        <taxon>Arthropoda</taxon>
        <taxon>Crustacea</taxon>
        <taxon>Oligostraca</taxon>
        <taxon>Ostracoda</taxon>
        <taxon>Podocopa</taxon>
        <taxon>Podocopida</taxon>
        <taxon>Cypridocopina</taxon>
        <taxon>Cypridoidea</taxon>
        <taxon>Cyprididae</taxon>
        <taxon>Notodromas</taxon>
    </lineage>
</organism>
<dbReference type="EMBL" id="OA887829">
    <property type="protein sequence ID" value="CAD7283650.1"/>
    <property type="molecule type" value="Genomic_DNA"/>
</dbReference>
<dbReference type="OrthoDB" id="26518at2759"/>
<proteinExistence type="predicted"/>
<evidence type="ECO:0008006" key="7">
    <source>
        <dbReference type="Google" id="ProtNLM"/>
    </source>
</evidence>
<dbReference type="Gene3D" id="1.20.58.2220">
    <property type="entry name" value="Formin, FH2 domain"/>
    <property type="match status" value="1"/>
</dbReference>
<dbReference type="InterPro" id="IPR014767">
    <property type="entry name" value="DAD_dom"/>
</dbReference>
<dbReference type="PANTHER" id="PTHR46345">
    <property type="entry name" value="INVERTED FORMIN-2"/>
    <property type="match status" value="1"/>
</dbReference>
<dbReference type="PANTHER" id="PTHR46345:SF8">
    <property type="entry name" value="FORMIN 3, ISOFORM B"/>
    <property type="match status" value="1"/>
</dbReference>